<evidence type="ECO:0000313" key="2">
    <source>
        <dbReference type="Proteomes" id="UP001159363"/>
    </source>
</evidence>
<evidence type="ECO:0000313" key="1">
    <source>
        <dbReference type="EMBL" id="KAJ8897079.1"/>
    </source>
</evidence>
<comment type="caution">
    <text evidence="1">The sequence shown here is derived from an EMBL/GenBank/DDBJ whole genome shotgun (WGS) entry which is preliminary data.</text>
</comment>
<dbReference type="InterPro" id="IPR036397">
    <property type="entry name" value="RNaseH_sf"/>
</dbReference>
<keyword evidence="2" id="KW-1185">Reference proteome</keyword>
<evidence type="ECO:0008006" key="3">
    <source>
        <dbReference type="Google" id="ProtNLM"/>
    </source>
</evidence>
<dbReference type="EMBL" id="JARBHB010000001">
    <property type="protein sequence ID" value="KAJ8897079.1"/>
    <property type="molecule type" value="Genomic_DNA"/>
</dbReference>
<reference evidence="1 2" key="1">
    <citation type="submission" date="2023-02" db="EMBL/GenBank/DDBJ databases">
        <title>LHISI_Scaffold_Assembly.</title>
        <authorList>
            <person name="Stuart O.P."/>
            <person name="Cleave R."/>
            <person name="Magrath M.J.L."/>
            <person name="Mikheyev A.S."/>
        </authorList>
    </citation>
    <scope>NUCLEOTIDE SEQUENCE [LARGE SCALE GENOMIC DNA]</scope>
    <source>
        <strain evidence="1">Daus_M_001</strain>
        <tissue evidence="1">Leg muscle</tissue>
    </source>
</reference>
<name>A0ABQ9IK62_9NEOP</name>
<dbReference type="Gene3D" id="3.30.420.10">
    <property type="entry name" value="Ribonuclease H-like superfamily/Ribonuclease H"/>
    <property type="match status" value="1"/>
</dbReference>
<dbReference type="Proteomes" id="UP001159363">
    <property type="component" value="Chromosome 1"/>
</dbReference>
<organism evidence="1 2">
    <name type="scientific">Dryococelus australis</name>
    <dbReference type="NCBI Taxonomy" id="614101"/>
    <lineage>
        <taxon>Eukaryota</taxon>
        <taxon>Metazoa</taxon>
        <taxon>Ecdysozoa</taxon>
        <taxon>Arthropoda</taxon>
        <taxon>Hexapoda</taxon>
        <taxon>Insecta</taxon>
        <taxon>Pterygota</taxon>
        <taxon>Neoptera</taxon>
        <taxon>Polyneoptera</taxon>
        <taxon>Phasmatodea</taxon>
        <taxon>Verophasmatodea</taxon>
        <taxon>Anareolatae</taxon>
        <taxon>Phasmatidae</taxon>
        <taxon>Eurycanthinae</taxon>
        <taxon>Dryococelus</taxon>
    </lineage>
</organism>
<gene>
    <name evidence="1" type="ORF">PR048_002425</name>
</gene>
<proteinExistence type="predicted"/>
<accession>A0ABQ9IK62</accession>
<sequence>MELFMRALMVKYKVWNKRGKVWNKRGKVWNKRGKVWNKRGKVWNKRGSGVRCSIMASSSTSCNKNFTLRAVSATGKSEQTLSKIRKEGKLAHVSDENWLKPWNKQVKNAKNISLDDFDFAVIRRTDIHGDSSPFLLQPFHKLSSGFWPRLTSPHPAIQFVLNMFYGVEFGALGGPVQSANIVVGVPLVASGLFVFVQASCPLKINVYPDKPFKLRSISHPWRLIVWSYRCRNVLVVAVASLSAARDAANLLDRYEEVFCGEKVFIKECYSLALVRKTHVRTPLSTLLTLQDLSFEVLRHPPYSSDLAPSDFRLFATLKATLRGRRLNSDNDQVSYQALIGGSPSSMLAGKRRHIVGACAWSSRYKRLILSPILQRMSVDSEGNERHAKLHLDGFISAWVLTQPDRQTPYKELPSIYP</sequence>
<protein>
    <recommendedName>
        <fullName evidence="3">Transposase</fullName>
    </recommendedName>
</protein>